<sequence length="315" mass="36516">MPRAQRSNRRSHEKCCQASKKTQELQSPEPTRSTSPLPQWGMITRSKSACTPQIVFDTLEKALSTTVPEDDSSTRSQKKTTCQTKEKQSPLAPTKNSNGDVLNNIAQVLVEFMMDKYIMKKPIMKEDMLKIVNKKYKKHFQEILRRAAFNMEVVFGIDLQENITTNHSYVIVNKMKLPNDGRVNAGKGYPKTGLLMNILGVIFLKGNCASEEKIWEFLNKMKIYDGKKHFLFGEPRKLITEDFVKLKYLEYREVPNSDPPHYEFLWGPRAHTETTKMKILEFWARINHTLPSTFHSCYDEALKEEKRYLKVTGKN</sequence>
<feature type="region of interest" description="Disordered" evidence="2">
    <location>
        <begin position="1"/>
        <end position="43"/>
    </location>
</feature>
<feature type="domain" description="MAGE" evidence="3">
    <location>
        <begin position="102"/>
        <end position="301"/>
    </location>
</feature>
<evidence type="ECO:0000259" key="3">
    <source>
        <dbReference type="PROSITE" id="PS50838"/>
    </source>
</evidence>
<dbReference type="InterPro" id="IPR041899">
    <property type="entry name" value="MAGE_WH2"/>
</dbReference>
<name>A0A1S3G1K4_DIPOR</name>
<reference evidence="5" key="1">
    <citation type="submission" date="2025-08" db="UniProtKB">
        <authorList>
            <consortium name="RefSeq"/>
        </authorList>
    </citation>
    <scope>IDENTIFICATION</scope>
    <source>
        <tissue evidence="5">Kidney</tissue>
    </source>
</reference>
<dbReference type="FunFam" id="1.10.10.1200:FF:000007">
    <property type="entry name" value="Melanoma-associated antigen C2"/>
    <property type="match status" value="1"/>
</dbReference>
<dbReference type="PANTHER" id="PTHR11736">
    <property type="entry name" value="MELANOMA-ASSOCIATED ANTIGEN MAGE ANTIGEN"/>
    <property type="match status" value="1"/>
</dbReference>
<dbReference type="Gene3D" id="1.10.10.1210">
    <property type="entry name" value="MAGE homology domain, winged helix WH2 motif"/>
    <property type="match status" value="1"/>
</dbReference>
<evidence type="ECO:0000256" key="1">
    <source>
        <dbReference type="ARBA" id="ARBA00084104"/>
    </source>
</evidence>
<dbReference type="PROSITE" id="PS50838">
    <property type="entry name" value="MAGE"/>
    <property type="match status" value="1"/>
</dbReference>
<dbReference type="InParanoid" id="A0A1S3G1K4"/>
<dbReference type="CTD" id="4114"/>
<dbReference type="Gene3D" id="1.10.10.1200">
    <property type="entry name" value="MAGE homology domain, winged helix WH1 motif"/>
    <property type="match status" value="1"/>
</dbReference>
<proteinExistence type="predicted"/>
<dbReference type="InterPro" id="IPR002190">
    <property type="entry name" value="MHD_dom"/>
</dbReference>
<feature type="compositionally biased region" description="Basic residues" evidence="2">
    <location>
        <begin position="1"/>
        <end position="12"/>
    </location>
</feature>
<feature type="region of interest" description="Disordered" evidence="2">
    <location>
        <begin position="65"/>
        <end position="98"/>
    </location>
</feature>
<dbReference type="Proteomes" id="UP000081671">
    <property type="component" value="Unplaced"/>
</dbReference>
<evidence type="ECO:0000313" key="4">
    <source>
        <dbReference type="Proteomes" id="UP000081671"/>
    </source>
</evidence>
<dbReference type="FunFam" id="1.10.10.1210:FF:000001">
    <property type="entry name" value="melanoma-associated antigen D1"/>
    <property type="match status" value="1"/>
</dbReference>
<accession>A0A1S3G1K4</accession>
<dbReference type="PANTHER" id="PTHR11736:SF53">
    <property type="entry name" value="MELANOMA-ASSOCIATED ANTIGEN B3"/>
    <property type="match status" value="1"/>
</dbReference>
<dbReference type="AlphaFoldDB" id="A0A1S3G1K4"/>
<gene>
    <name evidence="5" type="primary">LOC105993282</name>
</gene>
<dbReference type="SMART" id="SM01373">
    <property type="entry name" value="MAGE"/>
    <property type="match status" value="1"/>
</dbReference>
<evidence type="ECO:0000256" key="2">
    <source>
        <dbReference type="SAM" id="MobiDB-lite"/>
    </source>
</evidence>
<dbReference type="InterPro" id="IPR037445">
    <property type="entry name" value="MAGE"/>
</dbReference>
<protein>
    <submittedName>
        <fullName evidence="5">Melanoma-associated antigen B3</fullName>
    </submittedName>
</protein>
<dbReference type="GO" id="GO:0000122">
    <property type="term" value="P:negative regulation of transcription by RNA polymerase II"/>
    <property type="evidence" value="ECO:0007669"/>
    <property type="project" value="TreeGrafter"/>
</dbReference>
<organism evidence="4 5">
    <name type="scientific">Dipodomys ordii</name>
    <name type="common">Ord's kangaroo rat</name>
    <dbReference type="NCBI Taxonomy" id="10020"/>
    <lineage>
        <taxon>Eukaryota</taxon>
        <taxon>Metazoa</taxon>
        <taxon>Chordata</taxon>
        <taxon>Craniata</taxon>
        <taxon>Vertebrata</taxon>
        <taxon>Euteleostomi</taxon>
        <taxon>Mammalia</taxon>
        <taxon>Eutheria</taxon>
        <taxon>Euarchontoglires</taxon>
        <taxon>Glires</taxon>
        <taxon>Rodentia</taxon>
        <taxon>Castorimorpha</taxon>
        <taxon>Heteromyidae</taxon>
        <taxon>Dipodomyinae</taxon>
        <taxon>Dipodomys</taxon>
    </lineage>
</organism>
<dbReference type="Pfam" id="PF01454">
    <property type="entry name" value="MAGE"/>
    <property type="match status" value="1"/>
</dbReference>
<dbReference type="KEGG" id="dord:105993282"/>
<dbReference type="RefSeq" id="XP_012881937.1">
    <property type="nucleotide sequence ID" value="XM_013026483.1"/>
</dbReference>
<dbReference type="InterPro" id="IPR041898">
    <property type="entry name" value="MAGE_WH1"/>
</dbReference>
<keyword evidence="1" id="KW-0825">Tumor antigen</keyword>
<keyword evidence="4" id="KW-1185">Reference proteome</keyword>
<dbReference type="GO" id="GO:0005634">
    <property type="term" value="C:nucleus"/>
    <property type="evidence" value="ECO:0007669"/>
    <property type="project" value="TreeGrafter"/>
</dbReference>
<evidence type="ECO:0000313" key="5">
    <source>
        <dbReference type="RefSeq" id="XP_012881937.1"/>
    </source>
</evidence>
<feature type="compositionally biased region" description="Polar residues" evidence="2">
    <location>
        <begin position="24"/>
        <end position="37"/>
    </location>
</feature>
<dbReference type="GeneID" id="105993282"/>
<dbReference type="OrthoDB" id="205198at2759"/>